<accession>A0A5J5HZY5</accession>
<reference evidence="4 5" key="1">
    <citation type="submission" date="2019-09" db="EMBL/GenBank/DDBJ databases">
        <authorList>
            <person name="Feng G."/>
        </authorList>
    </citation>
    <scope>NUCLEOTIDE SEQUENCE [LARGE SCALE GENOMIC DNA]</scope>
    <source>
        <strain evidence="3 4">KACC 19283</strain>
        <strain evidence="2 5">KACC 19284</strain>
    </source>
</reference>
<gene>
    <name evidence="3" type="ORF">F4U95_17780</name>
    <name evidence="2" type="ORF">F4U96_17655</name>
</gene>
<proteinExistence type="predicted"/>
<comment type="caution">
    <text evidence="3">The sequence shown here is derived from an EMBL/GenBank/DDBJ whole genome shotgun (WGS) entry which is preliminary data.</text>
</comment>
<organism evidence="3 4">
    <name type="scientific">Sphingobium limneticum</name>
    <dbReference type="NCBI Taxonomy" id="1007511"/>
    <lineage>
        <taxon>Bacteria</taxon>
        <taxon>Pseudomonadati</taxon>
        <taxon>Pseudomonadota</taxon>
        <taxon>Alphaproteobacteria</taxon>
        <taxon>Sphingomonadales</taxon>
        <taxon>Sphingomonadaceae</taxon>
        <taxon>Sphingobium</taxon>
    </lineage>
</organism>
<dbReference type="Proteomes" id="UP000325933">
    <property type="component" value="Unassembled WGS sequence"/>
</dbReference>
<dbReference type="PROSITE" id="PS51257">
    <property type="entry name" value="PROKAR_LIPOPROTEIN"/>
    <property type="match status" value="1"/>
</dbReference>
<evidence type="ECO:0000313" key="3">
    <source>
        <dbReference type="EMBL" id="KAA9026775.1"/>
    </source>
</evidence>
<evidence type="ECO:0000313" key="2">
    <source>
        <dbReference type="EMBL" id="KAA9013696.1"/>
    </source>
</evidence>
<evidence type="ECO:0000256" key="1">
    <source>
        <dbReference type="SAM" id="MobiDB-lite"/>
    </source>
</evidence>
<dbReference type="RefSeq" id="WP_150426576.1">
    <property type="nucleotide sequence ID" value="NZ_VYQA01000015.1"/>
</dbReference>
<feature type="region of interest" description="Disordered" evidence="1">
    <location>
        <begin position="37"/>
        <end position="79"/>
    </location>
</feature>
<dbReference type="EMBL" id="VYQA01000015">
    <property type="protein sequence ID" value="KAA9026775.1"/>
    <property type="molecule type" value="Genomic_DNA"/>
</dbReference>
<name>A0A5J5HZY5_9SPHN</name>
<dbReference type="EMBL" id="VYQB01000015">
    <property type="protein sequence ID" value="KAA9013696.1"/>
    <property type="molecule type" value="Genomic_DNA"/>
</dbReference>
<keyword evidence="5" id="KW-1185">Reference proteome</keyword>
<evidence type="ECO:0000313" key="5">
    <source>
        <dbReference type="Proteomes" id="UP000326364"/>
    </source>
</evidence>
<protein>
    <submittedName>
        <fullName evidence="3">Membrane-like protein</fullName>
    </submittedName>
</protein>
<evidence type="ECO:0000313" key="4">
    <source>
        <dbReference type="Proteomes" id="UP000325933"/>
    </source>
</evidence>
<dbReference type="AlphaFoldDB" id="A0A5J5HZY5"/>
<dbReference type="Proteomes" id="UP000326364">
    <property type="component" value="Unassembled WGS sequence"/>
</dbReference>
<sequence length="172" mass="18351">MRGAWLLLPLALLGGCGEEGPAANKAEATPTVATPINNSVANESSAPLPVPAPTPPRAEAKPLVSRGTPPERPTPADYQAIGTEPFWAVTVRGSTALLERPDYRPLRYSIVHERDDRAIRYLGDGFAMTATEGPCSDGMSDAIWSDRVQIAFGEGTLKGCGGIREDMREDSF</sequence>